<evidence type="ECO:0000313" key="2">
    <source>
        <dbReference type="EMBL" id="GFZ05236.1"/>
    </source>
</evidence>
<evidence type="ECO:0000313" key="3">
    <source>
        <dbReference type="Proteomes" id="UP000585474"/>
    </source>
</evidence>
<dbReference type="AlphaFoldDB" id="A0A7J0G369"/>
<evidence type="ECO:0000256" key="1">
    <source>
        <dbReference type="SAM" id="MobiDB-lite"/>
    </source>
</evidence>
<proteinExistence type="predicted"/>
<accession>A0A7J0G369</accession>
<organism evidence="2 3">
    <name type="scientific">Actinidia rufa</name>
    <dbReference type="NCBI Taxonomy" id="165716"/>
    <lineage>
        <taxon>Eukaryota</taxon>
        <taxon>Viridiplantae</taxon>
        <taxon>Streptophyta</taxon>
        <taxon>Embryophyta</taxon>
        <taxon>Tracheophyta</taxon>
        <taxon>Spermatophyta</taxon>
        <taxon>Magnoliopsida</taxon>
        <taxon>eudicotyledons</taxon>
        <taxon>Gunneridae</taxon>
        <taxon>Pentapetalae</taxon>
        <taxon>asterids</taxon>
        <taxon>Ericales</taxon>
        <taxon>Actinidiaceae</taxon>
        <taxon>Actinidia</taxon>
    </lineage>
</organism>
<protein>
    <submittedName>
        <fullName evidence="2">Actin 4</fullName>
    </submittedName>
</protein>
<gene>
    <name evidence="2" type="ORF">Acr_17g0008080</name>
</gene>
<reference evidence="2 3" key="1">
    <citation type="submission" date="2019-07" db="EMBL/GenBank/DDBJ databases">
        <title>De Novo Assembly of kiwifruit Actinidia rufa.</title>
        <authorList>
            <person name="Sugita-Konishi S."/>
            <person name="Sato K."/>
            <person name="Mori E."/>
            <person name="Abe Y."/>
            <person name="Kisaki G."/>
            <person name="Hamano K."/>
            <person name="Suezawa K."/>
            <person name="Otani M."/>
            <person name="Fukuda T."/>
            <person name="Manabe T."/>
            <person name="Gomi K."/>
            <person name="Tabuchi M."/>
            <person name="Akimitsu K."/>
            <person name="Kataoka I."/>
        </authorList>
    </citation>
    <scope>NUCLEOTIDE SEQUENCE [LARGE SCALE GENOMIC DNA]</scope>
    <source>
        <strain evidence="3">cv. Fuchu</strain>
    </source>
</reference>
<name>A0A7J0G369_9ERIC</name>
<comment type="caution">
    <text evidence="2">The sequence shown here is derived from an EMBL/GenBank/DDBJ whole genome shotgun (WGS) entry which is preliminary data.</text>
</comment>
<dbReference type="EMBL" id="BJWL01000017">
    <property type="protein sequence ID" value="GFZ05236.1"/>
    <property type="molecule type" value="Genomic_DNA"/>
</dbReference>
<keyword evidence="3" id="KW-1185">Reference proteome</keyword>
<sequence length="108" mass="10845">MAEELTVALWPLVDMINGAGVAGGGGSTDGAMGGGRESVGCGDVAGGGGLEEDSGEALKLLGYLILRNSQSEIKCGLRRQSMMNLDRPLCTGNADRPLCTGNASNSSG</sequence>
<dbReference type="Proteomes" id="UP000585474">
    <property type="component" value="Unassembled WGS sequence"/>
</dbReference>
<feature type="region of interest" description="Disordered" evidence="1">
    <location>
        <begin position="24"/>
        <end position="47"/>
    </location>
</feature>